<dbReference type="PANTHER" id="PTHR22930:SF85">
    <property type="entry name" value="GH03217P-RELATED"/>
    <property type="match status" value="1"/>
</dbReference>
<evidence type="ECO:0000256" key="3">
    <source>
        <dbReference type="ARBA" id="ARBA00006958"/>
    </source>
</evidence>
<evidence type="ECO:0000256" key="7">
    <source>
        <dbReference type="ARBA" id="ARBA00023242"/>
    </source>
</evidence>
<dbReference type="InterPro" id="IPR045249">
    <property type="entry name" value="HARBI1-like"/>
</dbReference>
<dbReference type="GeneID" id="125775365"/>
<evidence type="ECO:0000313" key="10">
    <source>
        <dbReference type="RefSeq" id="XP_049301838.1"/>
    </source>
</evidence>
<protein>
    <submittedName>
        <fullName evidence="10">Uncharacterized protein LOC125775365 isoform X1</fullName>
    </submittedName>
</protein>
<evidence type="ECO:0000256" key="6">
    <source>
        <dbReference type="ARBA" id="ARBA00022801"/>
    </source>
</evidence>
<proteinExistence type="inferred from homology"/>
<feature type="domain" description="DDE Tnp4" evidence="8">
    <location>
        <begin position="204"/>
        <end position="358"/>
    </location>
</feature>
<comment type="subcellular location">
    <subcellularLocation>
        <location evidence="2">Nucleus</location>
    </subcellularLocation>
</comment>
<keyword evidence="6" id="KW-0378">Hydrolase</keyword>
<comment type="similarity">
    <text evidence="3">Belongs to the HARBI1 family.</text>
</comment>
<dbReference type="RefSeq" id="XP_049301838.1">
    <property type="nucleotide sequence ID" value="XM_049445881.1"/>
</dbReference>
<evidence type="ECO:0000313" key="9">
    <source>
        <dbReference type="Proteomes" id="UP001652620"/>
    </source>
</evidence>
<evidence type="ECO:0000259" key="8">
    <source>
        <dbReference type="Pfam" id="PF13359"/>
    </source>
</evidence>
<accession>A0ABM3IXY5</accession>
<evidence type="ECO:0000256" key="4">
    <source>
        <dbReference type="ARBA" id="ARBA00022722"/>
    </source>
</evidence>
<sequence length="410" mass="47708">MFEQANNCGNIATLMFFCRCSADTYAYILQIFCAAFDSMVESESALLLKYKQKRKESFARKKKWLLTEILKKRTIVKSQNFFKTIPFYPPDIYLSHFRMSRETFAELKSALEPFWITSRGEYSMDQALHITLWKLSNSRVTYRELSDKFDVSKGTAHKIFLKTINAICQLKHEICWPSISQQQTIMERFQASRPNAFPFVVGCLDGTHFKINTPKKDAISYYDRKGNYSIIMQGICDSTFRFLDVFIGYPGSCHDANVWKNSPIYKGITCGEIQLAKDAIILADSAYPLSRYLIAPYRDNGHLLREEKQFNYYLSSTRVFIEQAFGILRGKFKILNHIDIQNMEEVSKVVLACVILHNLIMRNNFNDSEINYPLENFEIFNENDAEMHENINDTNEGIIKRNNLKMLFVS</sequence>
<evidence type="ECO:0000256" key="5">
    <source>
        <dbReference type="ARBA" id="ARBA00022723"/>
    </source>
</evidence>
<evidence type="ECO:0000256" key="1">
    <source>
        <dbReference type="ARBA" id="ARBA00001968"/>
    </source>
</evidence>
<dbReference type="PANTHER" id="PTHR22930">
    <property type="match status" value="1"/>
</dbReference>
<gene>
    <name evidence="10" type="primary">LOC125775365</name>
</gene>
<keyword evidence="4" id="KW-0540">Nuclease</keyword>
<organism evidence="9 10">
    <name type="scientific">Bactrocera dorsalis</name>
    <name type="common">Oriental fruit fly</name>
    <name type="synonym">Dacus dorsalis</name>
    <dbReference type="NCBI Taxonomy" id="27457"/>
    <lineage>
        <taxon>Eukaryota</taxon>
        <taxon>Metazoa</taxon>
        <taxon>Ecdysozoa</taxon>
        <taxon>Arthropoda</taxon>
        <taxon>Hexapoda</taxon>
        <taxon>Insecta</taxon>
        <taxon>Pterygota</taxon>
        <taxon>Neoptera</taxon>
        <taxon>Endopterygota</taxon>
        <taxon>Diptera</taxon>
        <taxon>Brachycera</taxon>
        <taxon>Muscomorpha</taxon>
        <taxon>Tephritoidea</taxon>
        <taxon>Tephritidae</taxon>
        <taxon>Bactrocera</taxon>
        <taxon>Bactrocera</taxon>
    </lineage>
</organism>
<keyword evidence="9" id="KW-1185">Reference proteome</keyword>
<reference evidence="9" key="1">
    <citation type="submission" date="2025-05" db="UniProtKB">
        <authorList>
            <consortium name="RefSeq"/>
        </authorList>
    </citation>
    <scope>NUCLEOTIDE SEQUENCE [LARGE SCALE GENOMIC DNA]</scope>
</reference>
<comment type="cofactor">
    <cofactor evidence="1">
        <name>a divalent metal cation</name>
        <dbReference type="ChEBI" id="CHEBI:60240"/>
    </cofactor>
</comment>
<reference evidence="10" key="2">
    <citation type="submission" date="2025-08" db="UniProtKB">
        <authorList>
            <consortium name="RefSeq"/>
        </authorList>
    </citation>
    <scope>IDENTIFICATION</scope>
    <source>
        <tissue evidence="10">Adult</tissue>
    </source>
</reference>
<dbReference type="Pfam" id="PF13359">
    <property type="entry name" value="DDE_Tnp_4"/>
    <property type="match status" value="1"/>
</dbReference>
<dbReference type="Proteomes" id="UP001652620">
    <property type="component" value="Chromosome 1"/>
</dbReference>
<name>A0ABM3IXY5_BACDO</name>
<keyword evidence="5" id="KW-0479">Metal-binding</keyword>
<evidence type="ECO:0000256" key="2">
    <source>
        <dbReference type="ARBA" id="ARBA00004123"/>
    </source>
</evidence>
<keyword evidence="7" id="KW-0539">Nucleus</keyword>
<dbReference type="InterPro" id="IPR027806">
    <property type="entry name" value="HARBI1_dom"/>
</dbReference>